<keyword evidence="1" id="KW-0812">Transmembrane</keyword>
<dbReference type="Proteomes" id="UP000094769">
    <property type="component" value="Unassembled WGS sequence"/>
</dbReference>
<comment type="caution">
    <text evidence="2">The sequence shown here is derived from an EMBL/GenBank/DDBJ whole genome shotgun (WGS) entry which is preliminary data.</text>
</comment>
<gene>
    <name evidence="2" type="ORF">CODIS_30090</name>
</gene>
<proteinExistence type="predicted"/>
<keyword evidence="1" id="KW-0472">Membrane</keyword>
<evidence type="ECO:0000313" key="3">
    <source>
        <dbReference type="Proteomes" id="UP000094769"/>
    </source>
</evidence>
<dbReference type="AlphaFoldDB" id="A0A7Z0VJN4"/>
<keyword evidence="1" id="KW-1133">Transmembrane helix</keyword>
<keyword evidence="3" id="KW-1185">Reference proteome</keyword>
<dbReference type="OrthoDB" id="8419990at2"/>
<evidence type="ECO:0000256" key="1">
    <source>
        <dbReference type="SAM" id="Phobius"/>
    </source>
</evidence>
<dbReference type="RefSeq" id="WP_154723143.1">
    <property type="nucleotide sequence ID" value="NZ_MARB01000018.1"/>
</dbReference>
<sequence>MTRPREDSMSIVFRDLLILLALLMLTLVVLLIPLIKVQQESTRTEIEKAAGDMIAEITWASDSPADIDLWANAPKKNENVGYASPYGEIFNLVRDDLGRDVDFSGLNYEFIFSRGIPDGRYRFSIVYYSDNGMGNTPVDVNISIRYREGRLMHVVYEERMTLEYPGQEKGVISFEMRDRQLIEESKSFEPFEIFHGTLRRLEK</sequence>
<accession>A0A7Z0VJN4</accession>
<dbReference type="EMBL" id="MARB01000018">
    <property type="protein sequence ID" value="ODJ86690.1"/>
    <property type="molecule type" value="Genomic_DNA"/>
</dbReference>
<organism evidence="2 3">
    <name type="scientific">Candidatus Thiodiazotropha endolucinida</name>
    <dbReference type="NCBI Taxonomy" id="1655433"/>
    <lineage>
        <taxon>Bacteria</taxon>
        <taxon>Pseudomonadati</taxon>
        <taxon>Pseudomonadota</taxon>
        <taxon>Gammaproteobacteria</taxon>
        <taxon>Chromatiales</taxon>
        <taxon>Sedimenticolaceae</taxon>
        <taxon>Candidatus Thiodiazotropha</taxon>
    </lineage>
</organism>
<feature type="transmembrane region" description="Helical" evidence="1">
    <location>
        <begin position="12"/>
        <end position="35"/>
    </location>
</feature>
<name>A0A7Z0VJN4_9GAMM</name>
<reference evidence="2 3" key="1">
    <citation type="submission" date="2016-06" db="EMBL/GenBank/DDBJ databases">
        <title>Genome sequence of endosymbiont of Candidatus Endolucinida thiodiazotropha.</title>
        <authorList>
            <person name="Poehlein A."/>
            <person name="Koenig S."/>
            <person name="Heiden S.E."/>
            <person name="Thuermer A."/>
            <person name="Voget S."/>
            <person name="Daniel R."/>
            <person name="Markert S."/>
            <person name="Gros O."/>
            <person name="Schweder T."/>
        </authorList>
    </citation>
    <scope>NUCLEOTIDE SEQUENCE [LARGE SCALE GENOMIC DNA]</scope>
    <source>
        <strain evidence="2 3">COS</strain>
    </source>
</reference>
<evidence type="ECO:0000313" key="2">
    <source>
        <dbReference type="EMBL" id="ODJ86690.1"/>
    </source>
</evidence>
<protein>
    <submittedName>
        <fullName evidence="2">Uncharacterized protein</fullName>
    </submittedName>
</protein>